<feature type="transmembrane region" description="Helical" evidence="5">
    <location>
        <begin position="207"/>
        <end position="229"/>
    </location>
</feature>
<keyword evidence="2 5" id="KW-0812">Transmembrane</keyword>
<dbReference type="InterPro" id="IPR013525">
    <property type="entry name" value="ABC2_TM"/>
</dbReference>
<feature type="transmembrane region" description="Helical" evidence="5">
    <location>
        <begin position="165"/>
        <end position="195"/>
    </location>
</feature>
<keyword evidence="4 5" id="KW-0472">Membrane</keyword>
<dbReference type="RefSeq" id="WP_106005797.1">
    <property type="nucleotide sequence ID" value="NZ_CP136419.1"/>
</dbReference>
<organism evidence="7 8">
    <name type="scientific">Neomoorella humiferrea</name>
    <dbReference type="NCBI Taxonomy" id="676965"/>
    <lineage>
        <taxon>Bacteria</taxon>
        <taxon>Bacillati</taxon>
        <taxon>Bacillota</taxon>
        <taxon>Clostridia</taxon>
        <taxon>Neomoorellales</taxon>
        <taxon>Neomoorellaceae</taxon>
        <taxon>Neomoorella</taxon>
    </lineage>
</organism>
<dbReference type="InterPro" id="IPR047817">
    <property type="entry name" value="ABC2_TM_bact-type"/>
</dbReference>
<evidence type="ECO:0000256" key="1">
    <source>
        <dbReference type="ARBA" id="ARBA00004141"/>
    </source>
</evidence>
<keyword evidence="8" id="KW-1185">Reference proteome</keyword>
<dbReference type="GO" id="GO:0140359">
    <property type="term" value="F:ABC-type transporter activity"/>
    <property type="evidence" value="ECO:0007669"/>
    <property type="project" value="InterPro"/>
</dbReference>
<dbReference type="Pfam" id="PF01061">
    <property type="entry name" value="ABC2_membrane"/>
    <property type="match status" value="1"/>
</dbReference>
<dbReference type="Proteomes" id="UP000238415">
    <property type="component" value="Unassembled WGS sequence"/>
</dbReference>
<feature type="transmembrane region" description="Helical" evidence="5">
    <location>
        <begin position="95"/>
        <end position="113"/>
    </location>
</feature>
<name>A0A2T0ANA4_9FIRM</name>
<evidence type="ECO:0000256" key="2">
    <source>
        <dbReference type="ARBA" id="ARBA00022692"/>
    </source>
</evidence>
<dbReference type="OrthoDB" id="9788252at2"/>
<dbReference type="EMBL" id="PVXM01000048">
    <property type="protein sequence ID" value="PRR70441.1"/>
    <property type="molecule type" value="Genomic_DNA"/>
</dbReference>
<dbReference type="PIRSF" id="PIRSF006648">
    <property type="entry name" value="DrrB"/>
    <property type="match status" value="1"/>
</dbReference>
<keyword evidence="3 5" id="KW-1133">Transmembrane helix</keyword>
<dbReference type="InterPro" id="IPR000412">
    <property type="entry name" value="ABC_2_transport"/>
</dbReference>
<feature type="transmembrane region" description="Helical" evidence="5">
    <location>
        <begin position="249"/>
        <end position="279"/>
    </location>
</feature>
<sequence length="284" mass="31086">MSYEKPAYVSSVSTDKSVKEGNRTRSAGSPIAAYLTGALVVAEMEARKLRHDPTELFTRAVQPVLWLLIFGQAFSRIRAIPTGGINYQTFMAPGILAQSMMFIAIFYGLSIIWDRDQGILQKLLVMPVPRAAFVTGKALGAGIRALSQVVIILFLAFLLRLDIRWSITGIVFSALAVIVGASFFATLSMIFAALVKTRERFMGIGQVITMPLFFASNALYPIDIMPAWLQVVAKVNPLSYVVELLRGYLLNGAVAGSCHAWMVLLGATIMIQVIATYLYPLIVT</sequence>
<dbReference type="PRINTS" id="PR00164">
    <property type="entry name" value="ABC2TRNSPORT"/>
</dbReference>
<feature type="transmembrane region" description="Helical" evidence="5">
    <location>
        <begin position="134"/>
        <end position="159"/>
    </location>
</feature>
<proteinExistence type="inferred from homology"/>
<reference evidence="7 8" key="1">
    <citation type="submission" date="2018-03" db="EMBL/GenBank/DDBJ databases">
        <title>Genome sequence of Moorella humiferrea DSM 23265.</title>
        <authorList>
            <person name="Poehlein A."/>
            <person name="Daniel R."/>
        </authorList>
    </citation>
    <scope>NUCLEOTIDE SEQUENCE [LARGE SCALE GENOMIC DNA]</scope>
    <source>
        <strain evidence="7 8">DSM 23265</strain>
    </source>
</reference>
<keyword evidence="5" id="KW-1003">Cell membrane</keyword>
<feature type="transmembrane region" description="Helical" evidence="5">
    <location>
        <begin position="56"/>
        <end position="75"/>
    </location>
</feature>
<accession>A0A2T0ANA4</accession>
<dbReference type="PANTHER" id="PTHR43229:SF2">
    <property type="entry name" value="NODULATION PROTEIN J"/>
    <property type="match status" value="1"/>
</dbReference>
<dbReference type="AlphaFoldDB" id="A0A2T0ANA4"/>
<dbReference type="PROSITE" id="PS51012">
    <property type="entry name" value="ABC_TM2"/>
    <property type="match status" value="1"/>
</dbReference>
<comment type="subcellular location">
    <subcellularLocation>
        <location evidence="5">Cell membrane</location>
        <topology evidence="5">Multi-pass membrane protein</topology>
    </subcellularLocation>
    <subcellularLocation>
        <location evidence="1">Membrane</location>
        <topology evidence="1">Multi-pass membrane protein</topology>
    </subcellularLocation>
</comment>
<dbReference type="GO" id="GO:0043190">
    <property type="term" value="C:ATP-binding cassette (ABC) transporter complex"/>
    <property type="evidence" value="ECO:0007669"/>
    <property type="project" value="InterPro"/>
</dbReference>
<evidence type="ECO:0000313" key="7">
    <source>
        <dbReference type="EMBL" id="PRR70441.1"/>
    </source>
</evidence>
<gene>
    <name evidence="7" type="primary">drrB</name>
    <name evidence="7" type="ORF">MOHU_18570</name>
</gene>
<dbReference type="PANTHER" id="PTHR43229">
    <property type="entry name" value="NODULATION PROTEIN J"/>
    <property type="match status" value="1"/>
</dbReference>
<dbReference type="InterPro" id="IPR051784">
    <property type="entry name" value="Nod_factor_ABC_transporter"/>
</dbReference>
<feature type="domain" description="ABC transmembrane type-2" evidence="6">
    <location>
        <begin position="54"/>
        <end position="282"/>
    </location>
</feature>
<evidence type="ECO:0000259" key="6">
    <source>
        <dbReference type="PROSITE" id="PS51012"/>
    </source>
</evidence>
<evidence type="ECO:0000256" key="4">
    <source>
        <dbReference type="ARBA" id="ARBA00023136"/>
    </source>
</evidence>
<keyword evidence="5" id="KW-0813">Transport</keyword>
<evidence type="ECO:0000256" key="5">
    <source>
        <dbReference type="RuleBase" id="RU361157"/>
    </source>
</evidence>
<evidence type="ECO:0000256" key="3">
    <source>
        <dbReference type="ARBA" id="ARBA00022989"/>
    </source>
</evidence>
<protein>
    <recommendedName>
        <fullName evidence="5">Transport permease protein</fullName>
    </recommendedName>
</protein>
<comment type="similarity">
    <text evidence="5">Belongs to the ABC-2 integral membrane protein family.</text>
</comment>
<comment type="caution">
    <text evidence="7">The sequence shown here is derived from an EMBL/GenBank/DDBJ whole genome shotgun (WGS) entry which is preliminary data.</text>
</comment>
<evidence type="ECO:0000313" key="8">
    <source>
        <dbReference type="Proteomes" id="UP000238415"/>
    </source>
</evidence>